<name>A0A7X0MEG0_9HYPH</name>
<evidence type="ECO:0000313" key="9">
    <source>
        <dbReference type="EMBL" id="MBB6487912.1"/>
    </source>
</evidence>
<dbReference type="RefSeq" id="WP_184709218.1">
    <property type="nucleotide sequence ID" value="NZ_JACHBG010000017.1"/>
</dbReference>
<evidence type="ECO:0000259" key="8">
    <source>
        <dbReference type="Pfam" id="PF13382"/>
    </source>
</evidence>
<evidence type="ECO:0000256" key="1">
    <source>
        <dbReference type="ARBA" id="ARBA00006773"/>
    </source>
</evidence>
<dbReference type="Gene3D" id="3.20.20.140">
    <property type="entry name" value="Metal-dependent hydrolases"/>
    <property type="match status" value="1"/>
</dbReference>
<dbReference type="AlphaFoldDB" id="A0A7X0MEG0"/>
<dbReference type="EC" id="3.5.4.2" evidence="2 6"/>
<comment type="similarity">
    <text evidence="1 6">Belongs to the metallo-dependent hydrolases superfamily. Adenine deaminase family.</text>
</comment>
<dbReference type="HAMAP" id="MF_01518">
    <property type="entry name" value="Adenine_deamin"/>
    <property type="match status" value="1"/>
</dbReference>
<dbReference type="Pfam" id="PF01979">
    <property type="entry name" value="Amidohydro_1"/>
    <property type="match status" value="1"/>
</dbReference>
<dbReference type="InterPro" id="IPR011059">
    <property type="entry name" value="Metal-dep_hydrolase_composite"/>
</dbReference>
<comment type="cofactor">
    <cofactor evidence="6">
        <name>Mn(2+)</name>
        <dbReference type="ChEBI" id="CHEBI:29035"/>
    </cofactor>
</comment>
<dbReference type="InterPro" id="IPR006680">
    <property type="entry name" value="Amidohydro-rel"/>
</dbReference>
<keyword evidence="3 6" id="KW-0378">Hydrolase</keyword>
<dbReference type="SUPFAM" id="SSF51338">
    <property type="entry name" value="Composite domain of metallo-dependent hydrolases"/>
    <property type="match status" value="1"/>
</dbReference>
<evidence type="ECO:0000256" key="2">
    <source>
        <dbReference type="ARBA" id="ARBA00012782"/>
    </source>
</evidence>
<sequence>MPNEPHDLHASDLRDRAVRAALALEPFDVLIVGGTIVDVATSDIRPADIGLVGPLIASVHAAASRTDAKQTIDASGRFIAPGFIDTHMHVESSMVTPRRYAETVVPQGTTTVCWDPHEVGNVAGLEGIRWALEETKQLPLRFLTLAPSCVPSAPGLELAGAEFRSCEMATMLSWPNISGVAEVMNMRGVLERSEPMRGVIEAGLASGKRVCGHARGLEGADLQAFVAAGIQSDHEITSGEDLLAKLRAGLTVELRGSHDYVLPGVIEALKTLPHLPQTLTICTDDVFPDDLVNDGAMSSVLRRLIGYGMRPIDAIRAATLNAAMWLNRYDLGLIAPGRRADIVILSDLEKIKVDRVYASGREVASDGRLAEVLNGSARADAYRDTVKLARLSAADFEIALPGMAEARINTVVSPRFTKWGEATVEVKDGKLVLPDNMLLMAVIHRHGRKDPSPVIGILEDWGHWCGALATTISHDSHNLTVFGRNPADMAAAANAVIDAGGGMATAEDGKVTALLALPVCGLLSDAPAHEVAEDFAKLRLAADAFADWMPPIRTFKAVVGASLACNPGPHVTDLGLTDGTTLQIRPLLAAGPN</sequence>
<dbReference type="Proteomes" id="UP000565576">
    <property type="component" value="Unassembled WGS sequence"/>
</dbReference>
<proteinExistence type="inferred from homology"/>
<dbReference type="PANTHER" id="PTHR11113:SF2">
    <property type="entry name" value="ADENINE DEAMINASE"/>
    <property type="match status" value="1"/>
</dbReference>
<evidence type="ECO:0000256" key="6">
    <source>
        <dbReference type="HAMAP-Rule" id="MF_01518"/>
    </source>
</evidence>
<dbReference type="SUPFAM" id="SSF51556">
    <property type="entry name" value="Metallo-dependent hydrolases"/>
    <property type="match status" value="1"/>
</dbReference>
<protein>
    <recommendedName>
        <fullName evidence="2 6">Adenine deaminase</fullName>
        <shortName evidence="6">Adenase</shortName>
        <shortName evidence="6">Adenine aminase</shortName>
        <ecNumber evidence="2 6">3.5.4.2</ecNumber>
    </recommendedName>
</protein>
<dbReference type="InterPro" id="IPR006679">
    <property type="entry name" value="Adenine_deam"/>
</dbReference>
<evidence type="ECO:0000256" key="3">
    <source>
        <dbReference type="ARBA" id="ARBA00022801"/>
    </source>
</evidence>
<evidence type="ECO:0000259" key="7">
    <source>
        <dbReference type="Pfam" id="PF01979"/>
    </source>
</evidence>
<feature type="domain" description="Adenine deaminase C-terminal" evidence="8">
    <location>
        <begin position="416"/>
        <end position="581"/>
    </location>
</feature>
<dbReference type="GO" id="GO:0006146">
    <property type="term" value="P:adenine catabolic process"/>
    <property type="evidence" value="ECO:0007669"/>
    <property type="project" value="InterPro"/>
</dbReference>
<dbReference type="PANTHER" id="PTHR11113">
    <property type="entry name" value="N-ACETYLGLUCOSAMINE-6-PHOSPHATE DEACETYLASE"/>
    <property type="match status" value="1"/>
</dbReference>
<comment type="catalytic activity">
    <reaction evidence="5 6">
        <text>adenine + H2O + H(+) = hypoxanthine + NH4(+)</text>
        <dbReference type="Rhea" id="RHEA:23688"/>
        <dbReference type="ChEBI" id="CHEBI:15377"/>
        <dbReference type="ChEBI" id="CHEBI:15378"/>
        <dbReference type="ChEBI" id="CHEBI:16708"/>
        <dbReference type="ChEBI" id="CHEBI:17368"/>
        <dbReference type="ChEBI" id="CHEBI:28938"/>
        <dbReference type="EC" id="3.5.4.2"/>
    </reaction>
</comment>
<evidence type="ECO:0000256" key="4">
    <source>
        <dbReference type="ARBA" id="ARBA00023211"/>
    </source>
</evidence>
<dbReference type="EMBL" id="JACHBG010000017">
    <property type="protein sequence ID" value="MBB6487912.1"/>
    <property type="molecule type" value="Genomic_DNA"/>
</dbReference>
<organism evidence="9 10">
    <name type="scientific">Rhizobium lusitanum</name>
    <dbReference type="NCBI Taxonomy" id="293958"/>
    <lineage>
        <taxon>Bacteria</taxon>
        <taxon>Pseudomonadati</taxon>
        <taxon>Pseudomonadota</taxon>
        <taxon>Alphaproteobacteria</taxon>
        <taxon>Hyphomicrobiales</taxon>
        <taxon>Rhizobiaceae</taxon>
        <taxon>Rhizobium/Agrobacterium group</taxon>
        <taxon>Rhizobium</taxon>
    </lineage>
</organism>
<dbReference type="InterPro" id="IPR026912">
    <property type="entry name" value="Adenine_deam_C"/>
</dbReference>
<dbReference type="InterPro" id="IPR032466">
    <property type="entry name" value="Metal_Hydrolase"/>
</dbReference>
<dbReference type="Pfam" id="PF13382">
    <property type="entry name" value="Adenine_deam_C"/>
    <property type="match status" value="1"/>
</dbReference>
<reference evidence="9 10" key="1">
    <citation type="submission" date="2020-08" db="EMBL/GenBank/DDBJ databases">
        <title>Genomic Encyclopedia of Type Strains, Phase IV (KMG-V): Genome sequencing to study the core and pangenomes of soil and plant-associated prokaryotes.</title>
        <authorList>
            <person name="Whitman W."/>
        </authorList>
    </citation>
    <scope>NUCLEOTIDE SEQUENCE [LARGE SCALE GENOMIC DNA]</scope>
    <source>
        <strain evidence="9 10">SEMIA 4060</strain>
    </source>
</reference>
<gene>
    <name evidence="6" type="primary">ade</name>
    <name evidence="9" type="ORF">GGD46_005222</name>
</gene>
<dbReference type="Gene3D" id="2.30.40.10">
    <property type="entry name" value="Urease, subunit C, domain 1"/>
    <property type="match status" value="1"/>
</dbReference>
<evidence type="ECO:0000256" key="5">
    <source>
        <dbReference type="ARBA" id="ARBA00047720"/>
    </source>
</evidence>
<dbReference type="GO" id="GO:0000034">
    <property type="term" value="F:adenine deaminase activity"/>
    <property type="evidence" value="ECO:0007669"/>
    <property type="project" value="UniProtKB-UniRule"/>
</dbReference>
<feature type="domain" description="Amidohydrolase-related" evidence="7">
    <location>
        <begin position="78"/>
        <end position="363"/>
    </location>
</feature>
<evidence type="ECO:0000313" key="10">
    <source>
        <dbReference type="Proteomes" id="UP000565576"/>
    </source>
</evidence>
<accession>A0A7X0MEG0</accession>
<comment type="caution">
    <text evidence="9">The sequence shown here is derived from an EMBL/GenBank/DDBJ whole genome shotgun (WGS) entry which is preliminary data.</text>
</comment>
<keyword evidence="4 6" id="KW-0464">Manganese</keyword>